<feature type="region of interest" description="Disordered" evidence="1">
    <location>
        <begin position="136"/>
        <end position="293"/>
    </location>
</feature>
<evidence type="ECO:0000313" key="3">
    <source>
        <dbReference type="Proteomes" id="UP001055172"/>
    </source>
</evidence>
<feature type="compositionally biased region" description="Basic and acidic residues" evidence="1">
    <location>
        <begin position="171"/>
        <end position="180"/>
    </location>
</feature>
<dbReference type="AlphaFoldDB" id="A0AA37GS92"/>
<dbReference type="EMBL" id="BPPX01000021">
    <property type="protein sequence ID" value="GJC86298.1"/>
    <property type="molecule type" value="Genomic_DNA"/>
</dbReference>
<evidence type="ECO:0000313" key="2">
    <source>
        <dbReference type="EMBL" id="GJC86298.1"/>
    </source>
</evidence>
<organism evidence="2 3">
    <name type="scientific">Colletotrichum liriopes</name>
    <dbReference type="NCBI Taxonomy" id="708192"/>
    <lineage>
        <taxon>Eukaryota</taxon>
        <taxon>Fungi</taxon>
        <taxon>Dikarya</taxon>
        <taxon>Ascomycota</taxon>
        <taxon>Pezizomycotina</taxon>
        <taxon>Sordariomycetes</taxon>
        <taxon>Hypocreomycetidae</taxon>
        <taxon>Glomerellales</taxon>
        <taxon>Glomerellaceae</taxon>
        <taxon>Colletotrichum</taxon>
        <taxon>Colletotrichum spaethianum species complex</taxon>
    </lineage>
</organism>
<gene>
    <name evidence="2" type="ORF">ColLi_09136</name>
</gene>
<protein>
    <submittedName>
        <fullName evidence="2">Uncharacterized protein</fullName>
    </submittedName>
</protein>
<name>A0AA37GS92_9PEZI</name>
<comment type="caution">
    <text evidence="2">The sequence shown here is derived from an EMBL/GenBank/DDBJ whole genome shotgun (WGS) entry which is preliminary data.</text>
</comment>
<reference evidence="2 3" key="1">
    <citation type="submission" date="2021-07" db="EMBL/GenBank/DDBJ databases">
        <title>Genome data of Colletotrichum spaethianum.</title>
        <authorList>
            <person name="Utami Y.D."/>
            <person name="Hiruma K."/>
        </authorList>
    </citation>
    <scope>NUCLEOTIDE SEQUENCE [LARGE SCALE GENOMIC DNA]</scope>
    <source>
        <strain evidence="2 3">MAFF 242679</strain>
    </source>
</reference>
<accession>A0AA37GS92</accession>
<evidence type="ECO:0000256" key="1">
    <source>
        <dbReference type="SAM" id="MobiDB-lite"/>
    </source>
</evidence>
<feature type="compositionally biased region" description="Polar residues" evidence="1">
    <location>
        <begin position="189"/>
        <end position="198"/>
    </location>
</feature>
<feature type="compositionally biased region" description="Basic residues" evidence="1">
    <location>
        <begin position="234"/>
        <end position="243"/>
    </location>
</feature>
<sequence length="311" mass="34251">MDQDQMAMSLFQSPDRQYFWPQFDASLPNEYFAIPDELQGYALQDHEAIGSEPYRLQYTPNPMLAGPHSSSLIPDADLDLGLNHGLEWWCNGPGAACPGIPTTRGSGRDDYHAGGPWATDIAPPSCSLHDHATVWAPTPTTAPLPPKTVRKRAYRRRPNRPCVRLGTPEPPEARVEEPGPQRRYRKRNTAGTDVQPSEHTPPIDTVGGSNRPPQQIARARSGREKGPASDGRQLQHRGKKRSRSTTPGVPSVKLVAVSDGQDVHSGRKQRQRGGQAQVSRTKDSVSRGSVPVSQYQQHVMNLLQAIETESE</sequence>
<dbReference type="Proteomes" id="UP001055172">
    <property type="component" value="Unassembled WGS sequence"/>
</dbReference>
<proteinExistence type="predicted"/>
<keyword evidence="3" id="KW-1185">Reference proteome</keyword>
<feature type="compositionally biased region" description="Basic residues" evidence="1">
    <location>
        <begin position="148"/>
        <end position="159"/>
    </location>
</feature>